<accession>A0A5F5PT32</accession>
<evidence type="ECO:0000256" key="2">
    <source>
        <dbReference type="SAM" id="MobiDB-lite"/>
    </source>
</evidence>
<name>A0A5F5PT32_HORSE</name>
<dbReference type="InParanoid" id="A0A5F5PT32"/>
<keyword evidence="5" id="KW-1185">Reference proteome</keyword>
<dbReference type="AlphaFoldDB" id="A0A5F5PT32"/>
<reference evidence="4" key="3">
    <citation type="submission" date="2025-09" db="UniProtKB">
        <authorList>
            <consortium name="Ensembl"/>
        </authorList>
    </citation>
    <scope>IDENTIFICATION</scope>
    <source>
        <strain evidence="4">Thoroughbred</strain>
    </source>
</reference>
<feature type="domain" description="GAGE" evidence="3">
    <location>
        <begin position="1"/>
        <end position="112"/>
    </location>
</feature>
<feature type="region of interest" description="Disordered" evidence="2">
    <location>
        <begin position="1"/>
        <end position="112"/>
    </location>
</feature>
<dbReference type="PaxDb" id="9796-ENSECAP00000051648"/>
<dbReference type="Proteomes" id="UP000002281">
    <property type="component" value="Chromosome X"/>
</dbReference>
<dbReference type="GeneTree" id="ENSGT00940000153097"/>
<dbReference type="Ensembl" id="ENSECAT00000052485.3">
    <property type="protein sequence ID" value="ENSECAP00000051648.1"/>
    <property type="gene ID" value="ENSECAG00000037484.3"/>
</dbReference>
<reference evidence="4 5" key="1">
    <citation type="journal article" date="2009" name="Science">
        <title>Genome sequence, comparative analysis, and population genetics of the domestic horse.</title>
        <authorList>
            <consortium name="Broad Institute Genome Sequencing Platform"/>
            <consortium name="Broad Institute Whole Genome Assembly Team"/>
            <person name="Wade C.M."/>
            <person name="Giulotto E."/>
            <person name="Sigurdsson S."/>
            <person name="Zoli M."/>
            <person name="Gnerre S."/>
            <person name="Imsland F."/>
            <person name="Lear T.L."/>
            <person name="Adelson D.L."/>
            <person name="Bailey E."/>
            <person name="Bellone R.R."/>
            <person name="Bloecker H."/>
            <person name="Distl O."/>
            <person name="Edgar R.C."/>
            <person name="Garber M."/>
            <person name="Leeb T."/>
            <person name="Mauceli E."/>
            <person name="MacLeod J.N."/>
            <person name="Penedo M.C.T."/>
            <person name="Raison J.M."/>
            <person name="Sharpe T."/>
            <person name="Vogel J."/>
            <person name="Andersson L."/>
            <person name="Antczak D.F."/>
            <person name="Biagi T."/>
            <person name="Binns M.M."/>
            <person name="Chowdhary B.P."/>
            <person name="Coleman S.J."/>
            <person name="Della Valle G."/>
            <person name="Fryc S."/>
            <person name="Guerin G."/>
            <person name="Hasegawa T."/>
            <person name="Hill E.W."/>
            <person name="Jurka J."/>
            <person name="Kiialainen A."/>
            <person name="Lindgren G."/>
            <person name="Liu J."/>
            <person name="Magnani E."/>
            <person name="Mickelson J.R."/>
            <person name="Murray J."/>
            <person name="Nergadze S.G."/>
            <person name="Onofrio R."/>
            <person name="Pedroni S."/>
            <person name="Piras M.F."/>
            <person name="Raudsepp T."/>
            <person name="Rocchi M."/>
            <person name="Roeed K.H."/>
            <person name="Ryder O.A."/>
            <person name="Searle S."/>
            <person name="Skow L."/>
            <person name="Swinburne J.E."/>
            <person name="Syvaenen A.C."/>
            <person name="Tozaki T."/>
            <person name="Valberg S.J."/>
            <person name="Vaudin M."/>
            <person name="White J.R."/>
            <person name="Zody M.C."/>
            <person name="Lander E.S."/>
            <person name="Lindblad-Toh K."/>
        </authorList>
    </citation>
    <scope>NUCLEOTIDE SEQUENCE [LARGE SCALE GENOMIC DNA]</scope>
    <source>
        <strain evidence="4 5">Thoroughbred</strain>
    </source>
</reference>
<evidence type="ECO:0000313" key="4">
    <source>
        <dbReference type="Ensembl" id="ENSECAP00000051648.1"/>
    </source>
</evidence>
<dbReference type="PANTHER" id="PTHR14047">
    <property type="entry name" value="P ANTIGEN FAMILY MEMBER 5-RELATED"/>
    <property type="match status" value="1"/>
</dbReference>
<dbReference type="InterPro" id="IPR008625">
    <property type="entry name" value="GAGE_fam"/>
</dbReference>
<protein>
    <recommendedName>
        <fullName evidence="3">GAGE domain-containing protein</fullName>
    </recommendedName>
</protein>
<dbReference type="FunCoup" id="A0A5F5PT32">
    <property type="interactions" value="41"/>
</dbReference>
<dbReference type="STRING" id="9796.ENSECAP00000051648"/>
<dbReference type="InterPro" id="IPR031320">
    <property type="entry name" value="GAGE"/>
</dbReference>
<dbReference type="PANTHER" id="PTHR14047:SF33">
    <property type="entry name" value="X ANTIGEN FAMILY MEMBER 5"/>
    <property type="match status" value="1"/>
</dbReference>
<comment type="similarity">
    <text evidence="1">Belongs to the GAGE family.</text>
</comment>
<dbReference type="Pfam" id="PF05831">
    <property type="entry name" value="GAGE"/>
    <property type="match status" value="1"/>
</dbReference>
<feature type="compositionally biased region" description="Basic and acidic residues" evidence="2">
    <location>
        <begin position="79"/>
        <end position="91"/>
    </location>
</feature>
<evidence type="ECO:0000259" key="3">
    <source>
        <dbReference type="SMART" id="SM01379"/>
    </source>
</evidence>
<dbReference type="OMA" id="PIEMPEI"/>
<sequence>MSGRITLTFQPRGRRDDQESSPLVGPVVTQQPGDVRPQEEEPLTESQDVAPDHEKEDEGALVVQGLALETSQELAQPKTGRERGDGPDVKGKKLPNPEPMKMPEAGEGQPQV</sequence>
<proteinExistence type="inferred from homology"/>
<evidence type="ECO:0000256" key="1">
    <source>
        <dbReference type="ARBA" id="ARBA00007043"/>
    </source>
</evidence>
<reference evidence="4" key="2">
    <citation type="submission" date="2025-08" db="UniProtKB">
        <authorList>
            <consortium name="Ensembl"/>
        </authorList>
    </citation>
    <scope>IDENTIFICATION</scope>
    <source>
        <strain evidence="4">Thoroughbred</strain>
    </source>
</reference>
<dbReference type="Bgee" id="ENSECAG00000037484">
    <property type="expression patterns" value="Expressed in testis and 15 other cell types or tissues"/>
</dbReference>
<organism evidence="4 5">
    <name type="scientific">Equus caballus</name>
    <name type="common">Horse</name>
    <dbReference type="NCBI Taxonomy" id="9796"/>
    <lineage>
        <taxon>Eukaryota</taxon>
        <taxon>Metazoa</taxon>
        <taxon>Chordata</taxon>
        <taxon>Craniata</taxon>
        <taxon>Vertebrata</taxon>
        <taxon>Euteleostomi</taxon>
        <taxon>Mammalia</taxon>
        <taxon>Eutheria</taxon>
        <taxon>Laurasiatheria</taxon>
        <taxon>Perissodactyla</taxon>
        <taxon>Equidae</taxon>
        <taxon>Equus</taxon>
    </lineage>
</organism>
<evidence type="ECO:0000313" key="5">
    <source>
        <dbReference type="Proteomes" id="UP000002281"/>
    </source>
</evidence>
<dbReference type="SMART" id="SM01379">
    <property type="entry name" value="GAGE"/>
    <property type="match status" value="1"/>
</dbReference>